<dbReference type="Proteomes" id="UP000078532">
    <property type="component" value="Unassembled WGS sequence"/>
</dbReference>
<dbReference type="GO" id="GO:0051539">
    <property type="term" value="F:4 iron, 4 sulfur cluster binding"/>
    <property type="evidence" value="ECO:0007669"/>
    <property type="project" value="UniProtKB-KW"/>
</dbReference>
<keyword evidence="3" id="KW-0949">S-adenosyl-L-methionine</keyword>
<dbReference type="GO" id="GO:0009228">
    <property type="term" value="P:thiamine biosynthetic process"/>
    <property type="evidence" value="ECO:0007669"/>
    <property type="project" value="InterPro"/>
</dbReference>
<dbReference type="EMBL" id="LYVF01000158">
    <property type="protein sequence ID" value="OAT81677.1"/>
    <property type="molecule type" value="Genomic_DNA"/>
</dbReference>
<evidence type="ECO:0000313" key="8">
    <source>
        <dbReference type="EMBL" id="OAT81677.1"/>
    </source>
</evidence>
<dbReference type="STRING" id="1838280.A6M21_09695"/>
<name>A0A1B7LEL6_9FIRM</name>
<dbReference type="SFLD" id="SFLDF00301">
    <property type="entry name" value="2-iminoacetate_synthase_(ThiH)"/>
    <property type="match status" value="1"/>
</dbReference>
<dbReference type="AlphaFoldDB" id="A0A1B7LEL6"/>
<dbReference type="OrthoDB" id="9801120at2"/>
<dbReference type="InterPro" id="IPR034428">
    <property type="entry name" value="ThiH/NoCL/HydG-like"/>
</dbReference>
<dbReference type="SFLD" id="SFLDG01060">
    <property type="entry name" value="BATS_domain_containing"/>
    <property type="match status" value="1"/>
</dbReference>
<dbReference type="PANTHER" id="PTHR43583:SF1">
    <property type="entry name" value="2-IMINOACETATE SYNTHASE"/>
    <property type="match status" value="1"/>
</dbReference>
<keyword evidence="2" id="KW-0004">4Fe-4S</keyword>
<dbReference type="InterPro" id="IPR007197">
    <property type="entry name" value="rSAM"/>
</dbReference>
<evidence type="ECO:0000259" key="7">
    <source>
        <dbReference type="SMART" id="SM00876"/>
    </source>
</evidence>
<sequence length="368" mass="41732">MSFYEEVYSSYKQFDCQRFFDRLTDPEIRRIIAKDRLTGLDYLALLSPRAENFLEEMALKAHRLTVQQFGRVIFLFTPLYVANYCVNHCLYCGFQAHNRLERKKLSPAEVEAEAGVIAASGLKHILILTGESRRESPVSYMQECVEVLKKYFTSISIEVYPLEEEEYAALIAAGVDGLTIYQETYNEEAYAELHPAGPKRNYRFRLDAPERGCRAGMRAVNLGALLGLHEWRSEAFFTGLHADYLQNKYPAVEVSISPPRMRPQLGGFQPRVDVSDKNLVQYILAFRLFMPRGGITVSTRERAELRDRLVKLGVTKMSAGSCTAVGGRTAADGATGQFDISDERGVTEMTGMIYSQGYQPVFKDWQML</sequence>
<dbReference type="Gene3D" id="3.20.20.70">
    <property type="entry name" value="Aldolase class I"/>
    <property type="match status" value="1"/>
</dbReference>
<dbReference type="NCBIfam" id="TIGR02351">
    <property type="entry name" value="thiH"/>
    <property type="match status" value="1"/>
</dbReference>
<feature type="domain" description="Biotin and thiamin synthesis-associated" evidence="7">
    <location>
        <begin position="257"/>
        <end position="360"/>
    </location>
</feature>
<dbReference type="SUPFAM" id="SSF102114">
    <property type="entry name" value="Radical SAM enzymes"/>
    <property type="match status" value="1"/>
</dbReference>
<dbReference type="SFLD" id="SFLDG01081">
    <property type="entry name" value="cleavage_of_the_Ca-Cb_bond_in"/>
    <property type="match status" value="1"/>
</dbReference>
<dbReference type="PANTHER" id="PTHR43583">
    <property type="entry name" value="2-IMINOACETATE SYNTHASE"/>
    <property type="match status" value="1"/>
</dbReference>
<keyword evidence="5" id="KW-0408">Iron</keyword>
<proteinExistence type="predicted"/>
<accession>A0A1B7LEL6</accession>
<evidence type="ECO:0000313" key="9">
    <source>
        <dbReference type="Proteomes" id="UP000078532"/>
    </source>
</evidence>
<dbReference type="Pfam" id="PF06968">
    <property type="entry name" value="BATS"/>
    <property type="match status" value="1"/>
</dbReference>
<evidence type="ECO:0000256" key="3">
    <source>
        <dbReference type="ARBA" id="ARBA00022691"/>
    </source>
</evidence>
<dbReference type="Pfam" id="PF04055">
    <property type="entry name" value="Radical_SAM"/>
    <property type="match status" value="1"/>
</dbReference>
<dbReference type="CDD" id="cd01335">
    <property type="entry name" value="Radical_SAM"/>
    <property type="match status" value="1"/>
</dbReference>
<protein>
    <submittedName>
        <fullName evidence="8">Thiamine biosynthesis protein ThiH</fullName>
    </submittedName>
</protein>
<organism evidence="8 9">
    <name type="scientific">Desulfotomaculum copahuensis</name>
    <dbReference type="NCBI Taxonomy" id="1838280"/>
    <lineage>
        <taxon>Bacteria</taxon>
        <taxon>Bacillati</taxon>
        <taxon>Bacillota</taxon>
        <taxon>Clostridia</taxon>
        <taxon>Eubacteriales</taxon>
        <taxon>Desulfotomaculaceae</taxon>
        <taxon>Desulfotomaculum</taxon>
    </lineage>
</organism>
<gene>
    <name evidence="8" type="ORF">A6M21_09695</name>
</gene>
<evidence type="ECO:0000256" key="5">
    <source>
        <dbReference type="ARBA" id="ARBA00023004"/>
    </source>
</evidence>
<dbReference type="GO" id="GO:0005506">
    <property type="term" value="F:iron ion binding"/>
    <property type="evidence" value="ECO:0007669"/>
    <property type="project" value="InterPro"/>
</dbReference>
<evidence type="ECO:0000256" key="6">
    <source>
        <dbReference type="ARBA" id="ARBA00023014"/>
    </source>
</evidence>
<dbReference type="InterPro" id="IPR010722">
    <property type="entry name" value="BATS_dom"/>
</dbReference>
<dbReference type="SMART" id="SM00876">
    <property type="entry name" value="BATS"/>
    <property type="match status" value="1"/>
</dbReference>
<dbReference type="SFLD" id="SFLDS00029">
    <property type="entry name" value="Radical_SAM"/>
    <property type="match status" value="1"/>
</dbReference>
<comment type="caution">
    <text evidence="8">The sequence shown here is derived from an EMBL/GenBank/DDBJ whole genome shotgun (WGS) entry which is preliminary data.</text>
</comment>
<evidence type="ECO:0000256" key="2">
    <source>
        <dbReference type="ARBA" id="ARBA00022485"/>
    </source>
</evidence>
<reference evidence="8 9" key="1">
    <citation type="submission" date="2016-04" db="EMBL/GenBank/DDBJ databases">
        <authorList>
            <person name="Evans L.H."/>
            <person name="Alamgir A."/>
            <person name="Owens N."/>
            <person name="Weber N.D."/>
            <person name="Virtaneva K."/>
            <person name="Barbian K."/>
            <person name="Babar A."/>
            <person name="Rosenke K."/>
        </authorList>
    </citation>
    <scope>NUCLEOTIDE SEQUENCE [LARGE SCALE GENOMIC DNA]</scope>
    <source>
        <strain evidence="8 9">LMa1</strain>
    </source>
</reference>
<comment type="cofactor">
    <cofactor evidence="1">
        <name>[4Fe-4S] cluster</name>
        <dbReference type="ChEBI" id="CHEBI:49883"/>
    </cofactor>
</comment>
<keyword evidence="6" id="KW-0411">Iron-sulfur</keyword>
<dbReference type="RefSeq" id="WP_066668072.1">
    <property type="nucleotide sequence ID" value="NZ_LYVF01000158.1"/>
</dbReference>
<dbReference type="GO" id="GO:0003824">
    <property type="term" value="F:catalytic activity"/>
    <property type="evidence" value="ECO:0007669"/>
    <property type="project" value="InterPro"/>
</dbReference>
<evidence type="ECO:0000256" key="1">
    <source>
        <dbReference type="ARBA" id="ARBA00001966"/>
    </source>
</evidence>
<dbReference type="InterPro" id="IPR013785">
    <property type="entry name" value="Aldolase_TIM"/>
</dbReference>
<keyword evidence="4" id="KW-0479">Metal-binding</keyword>
<evidence type="ECO:0000256" key="4">
    <source>
        <dbReference type="ARBA" id="ARBA00022723"/>
    </source>
</evidence>
<dbReference type="InterPro" id="IPR058240">
    <property type="entry name" value="rSAM_sf"/>
</dbReference>
<dbReference type="InterPro" id="IPR012726">
    <property type="entry name" value="ThiH"/>
</dbReference>
<keyword evidence="9" id="KW-1185">Reference proteome</keyword>